<evidence type="ECO:0000313" key="5">
    <source>
        <dbReference type="Proteomes" id="UP000182584"/>
    </source>
</evidence>
<evidence type="ECO:0000313" key="4">
    <source>
        <dbReference type="EMBL" id="SER09466.1"/>
    </source>
</evidence>
<dbReference type="AlphaFoldDB" id="A0A1H9LDF3"/>
<feature type="compositionally biased region" description="Low complexity" evidence="1">
    <location>
        <begin position="38"/>
        <end position="48"/>
    </location>
</feature>
<organism evidence="4 5">
    <name type="scientific">Butyrivibrio fibrisolvens</name>
    <dbReference type="NCBI Taxonomy" id="831"/>
    <lineage>
        <taxon>Bacteria</taxon>
        <taxon>Bacillati</taxon>
        <taxon>Bacillota</taxon>
        <taxon>Clostridia</taxon>
        <taxon>Lachnospirales</taxon>
        <taxon>Lachnospiraceae</taxon>
        <taxon>Butyrivibrio</taxon>
    </lineage>
</organism>
<keyword evidence="2" id="KW-0812">Transmembrane</keyword>
<keyword evidence="2" id="KW-1133">Transmembrane helix</keyword>
<dbReference type="EMBL" id="FOGJ01000002">
    <property type="protein sequence ID" value="SER09466.1"/>
    <property type="molecule type" value="Genomic_DNA"/>
</dbReference>
<proteinExistence type="predicted"/>
<dbReference type="Proteomes" id="UP000182584">
    <property type="component" value="Unassembled WGS sequence"/>
</dbReference>
<gene>
    <name evidence="4" type="ORF">SAMN04487884_10235</name>
</gene>
<feature type="region of interest" description="Disordered" evidence="1">
    <location>
        <begin position="31"/>
        <end position="59"/>
    </location>
</feature>
<dbReference type="InterPro" id="IPR026870">
    <property type="entry name" value="Zinc_ribbon_dom"/>
</dbReference>
<dbReference type="RefSeq" id="WP_074753896.1">
    <property type="nucleotide sequence ID" value="NZ_FOGJ01000002.1"/>
</dbReference>
<name>A0A1H9LDF3_BUTFI</name>
<dbReference type="eggNOG" id="ENOG5032CI7">
    <property type="taxonomic scope" value="Bacteria"/>
</dbReference>
<dbReference type="Pfam" id="PF13240">
    <property type="entry name" value="Zn_Ribbon_1"/>
    <property type="match status" value="1"/>
</dbReference>
<evidence type="ECO:0000256" key="2">
    <source>
        <dbReference type="SAM" id="Phobius"/>
    </source>
</evidence>
<accession>A0A1H9LDF3</accession>
<reference evidence="4 5" key="1">
    <citation type="submission" date="2016-10" db="EMBL/GenBank/DDBJ databases">
        <authorList>
            <person name="de Groot N.N."/>
        </authorList>
    </citation>
    <scope>NUCLEOTIDE SEQUENCE [LARGE SCALE GENOMIC DNA]</scope>
    <source>
        <strain evidence="4 5">AR40</strain>
    </source>
</reference>
<keyword evidence="2" id="KW-0472">Membrane</keyword>
<evidence type="ECO:0000256" key="1">
    <source>
        <dbReference type="SAM" id="MobiDB-lite"/>
    </source>
</evidence>
<sequence>MFCGNCGAQVPDGSGVCPNCGAQMAPKSRTQDPVQSAQYQNNQYQNPQGGSTSQTGAGDGSSKKISGKLIGIICACVAVAVLAIVLVFVLGGSGGPKGAYTDGEVIAVFEKGRMSFTFSGMEMSFKYTQKKDQIIVDPESMELSDNFWEVVADSFGIDEDELEDSLEEMAEYSEYGEALYDAYKDDDMDALIEMLLEEMDVDEDEFIYVYDKKANTLKNKETKEKLFYAQQYKEGPSGKYTNKDDDDITLTFKNGTVTYDDDGDDEQFTYYVYVDKKDVYVVFYGEEFDESDFYAEYYVSGFSFNAKKDKFTIGGTDYKK</sequence>
<feature type="domain" description="Zinc-ribbon" evidence="3">
    <location>
        <begin position="2"/>
        <end position="23"/>
    </location>
</feature>
<evidence type="ECO:0000259" key="3">
    <source>
        <dbReference type="Pfam" id="PF13240"/>
    </source>
</evidence>
<protein>
    <submittedName>
        <fullName evidence="4">Zinc-ribbon domain-containing protein</fullName>
    </submittedName>
</protein>
<feature type="transmembrane region" description="Helical" evidence="2">
    <location>
        <begin position="69"/>
        <end position="91"/>
    </location>
</feature>